<proteinExistence type="predicted"/>
<dbReference type="EMBL" id="LO017727">
    <property type="protein sequence ID" value="CRH06510.1"/>
    <property type="molecule type" value="Genomic_DNA"/>
</dbReference>
<dbReference type="AlphaFoldDB" id="A0A1S7LHS9"/>
<accession>A0A1S7LHS9</accession>
<evidence type="ECO:0000259" key="1">
    <source>
        <dbReference type="Pfam" id="PF02371"/>
    </source>
</evidence>
<dbReference type="GO" id="GO:0006313">
    <property type="term" value="P:DNA transposition"/>
    <property type="evidence" value="ECO:0007669"/>
    <property type="project" value="InterPro"/>
</dbReference>
<reference evidence="2" key="1">
    <citation type="submission" date="2015-04" db="EMBL/GenBank/DDBJ databases">
        <authorList>
            <person name="Syromyatnikov M.Y."/>
            <person name="Popov V.N."/>
        </authorList>
    </citation>
    <scope>NUCLEOTIDE SEQUENCE</scope>
    <source>
        <strain evidence="2">MO-1</strain>
    </source>
</reference>
<dbReference type="GO" id="GO:0004803">
    <property type="term" value="F:transposase activity"/>
    <property type="evidence" value="ECO:0007669"/>
    <property type="project" value="InterPro"/>
</dbReference>
<dbReference type="GO" id="GO:0003677">
    <property type="term" value="F:DNA binding"/>
    <property type="evidence" value="ECO:0007669"/>
    <property type="project" value="InterPro"/>
</dbReference>
<dbReference type="InterPro" id="IPR003346">
    <property type="entry name" value="Transposase_20"/>
</dbReference>
<dbReference type="Pfam" id="PF02371">
    <property type="entry name" value="Transposase_20"/>
    <property type="match status" value="1"/>
</dbReference>
<organism evidence="2">
    <name type="scientific">Magnetococcus massalia (strain MO-1)</name>
    <dbReference type="NCBI Taxonomy" id="451514"/>
    <lineage>
        <taxon>Bacteria</taxon>
        <taxon>Pseudomonadati</taxon>
        <taxon>Pseudomonadota</taxon>
        <taxon>Magnetococcia</taxon>
        <taxon>Magnetococcales</taxon>
        <taxon>Magnetococcaceae</taxon>
        <taxon>Magnetococcus</taxon>
    </lineage>
</organism>
<evidence type="ECO:0000313" key="2">
    <source>
        <dbReference type="EMBL" id="CRH06510.1"/>
    </source>
</evidence>
<dbReference type="InterPro" id="IPR047650">
    <property type="entry name" value="Transpos_IS110"/>
</dbReference>
<protein>
    <submittedName>
        <fullName evidence="2">Transposase</fullName>
    </submittedName>
</protein>
<feature type="domain" description="Transposase IS116/IS110/IS902 C-terminal" evidence="1">
    <location>
        <begin position="6"/>
        <end position="84"/>
    </location>
</feature>
<sequence length="118" mass="13139">MLDAYGVGDVTAATFAAELFHSTRFRRGEEVVSYLGLAPMVRESGDKKDRGRLRSVGQKRLRSLLIEAAWVWCQKDPQAKKGYQSIVNRCSIPQKAIVAVARKLALKLWRLSLPPVAA</sequence>
<dbReference type="PANTHER" id="PTHR33055:SF13">
    <property type="entry name" value="TRANSPOSASE"/>
    <property type="match status" value="1"/>
</dbReference>
<name>A0A1S7LHS9_MAGMO</name>
<gene>
    <name evidence="2" type="ORF">MAGMO_2350</name>
</gene>
<dbReference type="PANTHER" id="PTHR33055">
    <property type="entry name" value="TRANSPOSASE FOR INSERTION SEQUENCE ELEMENT IS1111A"/>
    <property type="match status" value="1"/>
</dbReference>